<evidence type="ECO:0000313" key="3">
    <source>
        <dbReference type="Proteomes" id="UP000194903"/>
    </source>
</evidence>
<dbReference type="AlphaFoldDB" id="A0A252F2H1"/>
<evidence type="ECO:0000259" key="1">
    <source>
        <dbReference type="Pfam" id="PF06605"/>
    </source>
</evidence>
<feature type="domain" description="Tail spike" evidence="1">
    <location>
        <begin position="226"/>
        <end position="387"/>
    </location>
</feature>
<evidence type="ECO:0000313" key="2">
    <source>
        <dbReference type="EMBL" id="OUM19997.1"/>
    </source>
</evidence>
<dbReference type="InterPro" id="IPR010572">
    <property type="entry name" value="Tail_dom"/>
</dbReference>
<dbReference type="Pfam" id="PF06605">
    <property type="entry name" value="Prophage_tail"/>
    <property type="match status" value="1"/>
</dbReference>
<reference evidence="2 3" key="1">
    <citation type="submission" date="2017-05" db="EMBL/GenBank/DDBJ databases">
        <title>Butyricicoccus porcorum sp. nov. a butyrate-producing bacterium from the swine intestinal tract.</title>
        <authorList>
            <person name="Trachsel J."/>
            <person name="Humphrey S."/>
            <person name="Allen H.K."/>
        </authorList>
    </citation>
    <scope>NUCLEOTIDE SEQUENCE [LARGE SCALE GENOMIC DNA]</scope>
    <source>
        <strain evidence="2">BB10</strain>
    </source>
</reference>
<protein>
    <recommendedName>
        <fullName evidence="1">Tail spike domain-containing protein</fullName>
    </recommendedName>
</protein>
<proteinExistence type="predicted"/>
<dbReference type="EMBL" id="NHOC01000008">
    <property type="protein sequence ID" value="OUM19997.1"/>
    <property type="molecule type" value="Genomic_DNA"/>
</dbReference>
<dbReference type="RefSeq" id="WP_087020604.1">
    <property type="nucleotide sequence ID" value="NZ_NHOC01000008.1"/>
</dbReference>
<dbReference type="Proteomes" id="UP000194903">
    <property type="component" value="Unassembled WGS sequence"/>
</dbReference>
<dbReference type="OrthoDB" id="5056238at2"/>
<accession>A0A252F2H1</accession>
<sequence>MRMICVSAAQRPPGIYKIELLDLRGEKIGVLHYPHSPNMLIDPVMSRGVNRAGTLKFNISVEHPYYEYIADRQCYLRVWRDGRLIFECRPIPPITRADGIKSVTCEGALAYLNDTIQWRKTYHDTSPAEYLQDKIDWHNARIGDDDPMRQFTSVDCTVTNSTDNVYRQDNDLPNTLTNIRKKLVERLGGYVDVTYTVMTEEGGNGNVVSQTVEKGLEYIPDLPKLEGQEVRAGVNLLSCETAASSDDFYTVLIPQGATLEGSDYPLDIQSVNDNHTFVECADGVAQYGRIWAVKTWQDVTDAANLKEKAQADVDSQLDRPESITVSAADLYYSGDSDAPLEYGHKIYVADSADGVSGWFDCTDEEIHIADPSQNTYTLGCRRSSITQLAGEWRVKYGS</sequence>
<organism evidence="2 3">
    <name type="scientific">Butyricicoccus porcorum</name>
    <dbReference type="NCBI Taxonomy" id="1945634"/>
    <lineage>
        <taxon>Bacteria</taxon>
        <taxon>Bacillati</taxon>
        <taxon>Bacillota</taxon>
        <taxon>Clostridia</taxon>
        <taxon>Eubacteriales</taxon>
        <taxon>Butyricicoccaceae</taxon>
        <taxon>Butyricicoccus</taxon>
    </lineage>
</organism>
<keyword evidence="3" id="KW-1185">Reference proteome</keyword>
<name>A0A252F2H1_9FIRM</name>
<comment type="caution">
    <text evidence="2">The sequence shown here is derived from an EMBL/GenBank/DDBJ whole genome shotgun (WGS) entry which is preliminary data.</text>
</comment>
<gene>
    <name evidence="2" type="ORF">CBW42_09645</name>
</gene>